<dbReference type="Proteomes" id="UP000325081">
    <property type="component" value="Unassembled WGS sequence"/>
</dbReference>
<comment type="caution">
    <text evidence="1">The sequence shown here is derived from an EMBL/GenBank/DDBJ whole genome shotgun (WGS) entry which is preliminary data.</text>
</comment>
<keyword evidence="1" id="KW-0436">Ligase</keyword>
<gene>
    <name evidence="1" type="ORF">STAS_17306</name>
</gene>
<proteinExistence type="predicted"/>
<dbReference type="EMBL" id="BKCP01005949">
    <property type="protein sequence ID" value="GER40626.1"/>
    <property type="molecule type" value="Genomic_DNA"/>
</dbReference>
<accession>A0A5A7Q6Q9</accession>
<evidence type="ECO:0000313" key="1">
    <source>
        <dbReference type="EMBL" id="GER40626.1"/>
    </source>
</evidence>
<keyword evidence="2" id="KW-1185">Reference proteome</keyword>
<dbReference type="AlphaFoldDB" id="A0A5A7Q6Q9"/>
<feature type="non-terminal residue" evidence="1">
    <location>
        <position position="1"/>
    </location>
</feature>
<organism evidence="1 2">
    <name type="scientific">Striga asiatica</name>
    <name type="common">Asiatic witchweed</name>
    <name type="synonym">Buchnera asiatica</name>
    <dbReference type="NCBI Taxonomy" id="4170"/>
    <lineage>
        <taxon>Eukaryota</taxon>
        <taxon>Viridiplantae</taxon>
        <taxon>Streptophyta</taxon>
        <taxon>Embryophyta</taxon>
        <taxon>Tracheophyta</taxon>
        <taxon>Spermatophyta</taxon>
        <taxon>Magnoliopsida</taxon>
        <taxon>eudicotyledons</taxon>
        <taxon>Gunneridae</taxon>
        <taxon>Pentapetalae</taxon>
        <taxon>asterids</taxon>
        <taxon>lamiids</taxon>
        <taxon>Lamiales</taxon>
        <taxon>Orobanchaceae</taxon>
        <taxon>Buchnereae</taxon>
        <taxon>Striga</taxon>
    </lineage>
</organism>
<name>A0A5A7Q6Q9_STRAF</name>
<sequence>PWSNKYIEGRGFHDGQSSTLRHINPLIAHRPKVKRVQQPSQHEMHHLQAEVVARADPPASAKWDQLEIRAPDIHILVSAQKSLRLEFQGIGAPHVRPRSLGYVVASYCAVLGKLTGAAKGACRIYQIADV</sequence>
<reference evidence="2" key="1">
    <citation type="journal article" date="2019" name="Curr. Biol.">
        <title>Genome Sequence of Striga asiatica Provides Insight into the Evolution of Plant Parasitism.</title>
        <authorList>
            <person name="Yoshida S."/>
            <person name="Kim S."/>
            <person name="Wafula E.K."/>
            <person name="Tanskanen J."/>
            <person name="Kim Y.M."/>
            <person name="Honaas L."/>
            <person name="Yang Z."/>
            <person name="Spallek T."/>
            <person name="Conn C.E."/>
            <person name="Ichihashi Y."/>
            <person name="Cheong K."/>
            <person name="Cui S."/>
            <person name="Der J.P."/>
            <person name="Gundlach H."/>
            <person name="Jiao Y."/>
            <person name="Hori C."/>
            <person name="Ishida J.K."/>
            <person name="Kasahara H."/>
            <person name="Kiba T."/>
            <person name="Kim M.S."/>
            <person name="Koo N."/>
            <person name="Laohavisit A."/>
            <person name="Lee Y.H."/>
            <person name="Lumba S."/>
            <person name="McCourt P."/>
            <person name="Mortimer J.C."/>
            <person name="Mutuku J.M."/>
            <person name="Nomura T."/>
            <person name="Sasaki-Sekimoto Y."/>
            <person name="Seto Y."/>
            <person name="Wang Y."/>
            <person name="Wakatake T."/>
            <person name="Sakakibara H."/>
            <person name="Demura T."/>
            <person name="Yamaguchi S."/>
            <person name="Yoneyama K."/>
            <person name="Manabe R.I."/>
            <person name="Nelson D.C."/>
            <person name="Schulman A.H."/>
            <person name="Timko M.P."/>
            <person name="dePamphilis C.W."/>
            <person name="Choi D."/>
            <person name="Shirasu K."/>
        </authorList>
    </citation>
    <scope>NUCLEOTIDE SEQUENCE [LARGE SCALE GENOMIC DNA]</scope>
    <source>
        <strain evidence="2">cv. UVA1</strain>
    </source>
</reference>
<protein>
    <submittedName>
        <fullName evidence="1">Histidine--tRNA ligase</fullName>
    </submittedName>
</protein>
<evidence type="ECO:0000313" key="2">
    <source>
        <dbReference type="Proteomes" id="UP000325081"/>
    </source>
</evidence>
<dbReference type="GO" id="GO:0016874">
    <property type="term" value="F:ligase activity"/>
    <property type="evidence" value="ECO:0007669"/>
    <property type="project" value="UniProtKB-KW"/>
</dbReference>